<sequence length="197" mass="22329">MSAQYSAIQRLNSATYVLRSLSTPVLARSSSCTVLVVLLSLVSLSSSLLPATVTNASLRPSHINVVFGRSGYERNPRAREFAFVKYDLVADLSPLFNWNTKQVFVYLVAEYDTYEYPNNSVVLWDRIVRNKKYATINLSNGKQKYEFKEITDTFRNVSATFSLRYQIQPHVGKVVDGEVVRTDKAFEFPPVQRQVTG</sequence>
<dbReference type="GO" id="GO:0005787">
    <property type="term" value="C:signal peptidase complex"/>
    <property type="evidence" value="ECO:0007669"/>
    <property type="project" value="UniProtKB-UniRule"/>
</dbReference>
<dbReference type="PANTHER" id="PTHR12804">
    <property type="entry name" value="MICROSOMAL SIGNAL PEPTIDASE 23 KD SUBUNIT SPC22/23"/>
    <property type="match status" value="1"/>
</dbReference>
<dbReference type="InterPro" id="IPR007653">
    <property type="entry name" value="SPC3"/>
</dbReference>
<evidence type="ECO:0000256" key="6">
    <source>
        <dbReference type="ARBA" id="ARBA00022989"/>
    </source>
</evidence>
<keyword evidence="5" id="KW-0735">Signal-anchor</keyword>
<dbReference type="GO" id="GO:0006465">
    <property type="term" value="P:signal peptide processing"/>
    <property type="evidence" value="ECO:0007669"/>
    <property type="project" value="UniProtKB-UniRule"/>
</dbReference>
<dbReference type="AlphaFoldDB" id="A0A238FMW9"/>
<evidence type="ECO:0000256" key="9">
    <source>
        <dbReference type="PIRNR" id="PIRNR016089"/>
    </source>
</evidence>
<dbReference type="GO" id="GO:0045047">
    <property type="term" value="P:protein targeting to ER"/>
    <property type="evidence" value="ECO:0007669"/>
    <property type="project" value="TreeGrafter"/>
</dbReference>
<name>A0A238FMW9_9BASI</name>
<proteinExistence type="inferred from homology"/>
<comment type="function">
    <text evidence="8">Essential component of the signal peptidase complex (SPC) which catalyzes the cleavage of N-terminal signal sequences from nascent proteins as they are translocated into the lumen of the endoplasmic reticulum. Essential for the SPC catalytic activity, possibly by stabilizing and positioning the active center of the complex close to the lumenal surface. Essential for viability.</text>
</comment>
<keyword evidence="4 9" id="KW-0256">Endoplasmic reticulum</keyword>
<evidence type="ECO:0000256" key="8">
    <source>
        <dbReference type="ARBA" id="ARBA00045670"/>
    </source>
</evidence>
<dbReference type="Proteomes" id="UP000198372">
    <property type="component" value="Unassembled WGS sequence"/>
</dbReference>
<dbReference type="PANTHER" id="PTHR12804:SF0">
    <property type="entry name" value="SIGNAL PEPTIDASE COMPLEX SUBUNIT 3"/>
    <property type="match status" value="1"/>
</dbReference>
<comment type="similarity">
    <text evidence="2 9">Belongs to the SPCS3 family.</text>
</comment>
<evidence type="ECO:0000256" key="1">
    <source>
        <dbReference type="ARBA" id="ARBA00004648"/>
    </source>
</evidence>
<evidence type="ECO:0000256" key="7">
    <source>
        <dbReference type="ARBA" id="ARBA00023136"/>
    </source>
</evidence>
<keyword evidence="6" id="KW-1133">Transmembrane helix</keyword>
<evidence type="ECO:0000256" key="5">
    <source>
        <dbReference type="ARBA" id="ARBA00022968"/>
    </source>
</evidence>
<dbReference type="STRING" id="269621.A0A238FMW9"/>
<keyword evidence="11" id="KW-1185">Reference proteome</keyword>
<dbReference type="PIRSF" id="PIRSF016089">
    <property type="entry name" value="SPC22"/>
    <property type="match status" value="1"/>
</dbReference>
<dbReference type="EMBL" id="FMSP01000017">
    <property type="protein sequence ID" value="SCV73234.1"/>
    <property type="molecule type" value="Genomic_DNA"/>
</dbReference>
<keyword evidence="7 9" id="KW-0472">Membrane</keyword>
<organism evidence="10 11">
    <name type="scientific">Microbotryum intermedium</name>
    <dbReference type="NCBI Taxonomy" id="269621"/>
    <lineage>
        <taxon>Eukaryota</taxon>
        <taxon>Fungi</taxon>
        <taxon>Dikarya</taxon>
        <taxon>Basidiomycota</taxon>
        <taxon>Pucciniomycotina</taxon>
        <taxon>Microbotryomycetes</taxon>
        <taxon>Microbotryales</taxon>
        <taxon>Microbotryaceae</taxon>
        <taxon>Microbotryum</taxon>
    </lineage>
</organism>
<accession>A0A238FMW9</accession>
<dbReference type="Pfam" id="PF04573">
    <property type="entry name" value="SPC22"/>
    <property type="match status" value="1"/>
</dbReference>
<evidence type="ECO:0000256" key="4">
    <source>
        <dbReference type="ARBA" id="ARBA00022824"/>
    </source>
</evidence>
<evidence type="ECO:0000313" key="11">
    <source>
        <dbReference type="Proteomes" id="UP000198372"/>
    </source>
</evidence>
<gene>
    <name evidence="10" type="ORF">BQ2448_7159</name>
</gene>
<evidence type="ECO:0000256" key="3">
    <source>
        <dbReference type="ARBA" id="ARBA00022692"/>
    </source>
</evidence>
<comment type="subcellular location">
    <subcellularLocation>
        <location evidence="1">Endoplasmic reticulum membrane</location>
        <topology evidence="1">Single-pass type II membrane protein</topology>
    </subcellularLocation>
</comment>
<evidence type="ECO:0000256" key="2">
    <source>
        <dbReference type="ARBA" id="ARBA00009289"/>
    </source>
</evidence>
<keyword evidence="3" id="KW-0812">Transmembrane</keyword>
<protein>
    <recommendedName>
        <fullName evidence="9">Signal peptidase subunit 3</fullName>
    </recommendedName>
</protein>
<dbReference type="OrthoDB" id="10261524at2759"/>
<evidence type="ECO:0000313" key="10">
    <source>
        <dbReference type="EMBL" id="SCV73234.1"/>
    </source>
</evidence>
<reference evidence="11" key="1">
    <citation type="submission" date="2016-09" db="EMBL/GenBank/DDBJ databases">
        <authorList>
            <person name="Jeantristanb JTB J.-T."/>
            <person name="Ricardo R."/>
        </authorList>
    </citation>
    <scope>NUCLEOTIDE SEQUENCE [LARGE SCALE GENOMIC DNA]</scope>
</reference>